<evidence type="ECO:0000256" key="6">
    <source>
        <dbReference type="SAM" id="SignalP"/>
    </source>
</evidence>
<dbReference type="Gene3D" id="3.40.50.1980">
    <property type="entry name" value="Nitrogenase molybdenum iron protein domain"/>
    <property type="match status" value="2"/>
</dbReference>
<organism evidence="8 9">
    <name type="scientific">Butyrivibrio proteoclasticus</name>
    <dbReference type="NCBI Taxonomy" id="43305"/>
    <lineage>
        <taxon>Bacteria</taxon>
        <taxon>Bacillati</taxon>
        <taxon>Bacillota</taxon>
        <taxon>Clostridia</taxon>
        <taxon>Lachnospirales</taxon>
        <taxon>Lachnospiraceae</taxon>
        <taxon>Butyrivibrio</taxon>
    </lineage>
</organism>
<evidence type="ECO:0000313" key="8">
    <source>
        <dbReference type="EMBL" id="SFQ16966.1"/>
    </source>
</evidence>
<dbReference type="Pfam" id="PF01497">
    <property type="entry name" value="Peripla_BP_2"/>
    <property type="match status" value="1"/>
</dbReference>
<feature type="chain" id="PRO_5039010009" evidence="6">
    <location>
        <begin position="21"/>
        <end position="367"/>
    </location>
</feature>
<feature type="domain" description="Fe/B12 periplasmic-binding" evidence="7">
    <location>
        <begin position="86"/>
        <end position="363"/>
    </location>
</feature>
<dbReference type="RefSeq" id="WP_074889763.1">
    <property type="nucleotide sequence ID" value="NZ_FOXO01000021.1"/>
</dbReference>
<comment type="subcellular location">
    <subcellularLocation>
        <location evidence="1">Cell envelope</location>
    </subcellularLocation>
</comment>
<dbReference type="SUPFAM" id="SSF53807">
    <property type="entry name" value="Helical backbone' metal receptor"/>
    <property type="match status" value="1"/>
</dbReference>
<feature type="compositionally biased region" description="Low complexity" evidence="5">
    <location>
        <begin position="41"/>
        <end position="64"/>
    </location>
</feature>
<evidence type="ECO:0000259" key="7">
    <source>
        <dbReference type="PROSITE" id="PS50983"/>
    </source>
</evidence>
<dbReference type="GO" id="GO:0030288">
    <property type="term" value="C:outer membrane-bounded periplasmic space"/>
    <property type="evidence" value="ECO:0007669"/>
    <property type="project" value="TreeGrafter"/>
</dbReference>
<feature type="region of interest" description="Disordered" evidence="5">
    <location>
        <begin position="39"/>
        <end position="67"/>
    </location>
</feature>
<evidence type="ECO:0000256" key="1">
    <source>
        <dbReference type="ARBA" id="ARBA00004196"/>
    </source>
</evidence>
<dbReference type="PROSITE" id="PS50983">
    <property type="entry name" value="FE_B12_PBP"/>
    <property type="match status" value="1"/>
</dbReference>
<feature type="signal peptide" evidence="6">
    <location>
        <begin position="1"/>
        <end position="20"/>
    </location>
</feature>
<sequence>MKNKLISALFAGLLGLSVVACGTTSETATVDTVATDSSEVATVSGSESTEGSSSVSEDSASNSDATFPLTITHGLGETVIEEKPENVVAIAWGNPDVPLALGIVPVGISEANFGPRDENGLLAWTAKAFEDLGATPNVFDDTDGWDYEAISDCQPDVILAAYSGLSQEEYDRLSEIAPVVAYPTIAWTTTWQEETINDAAALGLEAEGRALVADVEQLISDKLSQYPDLNGKRVAFFWLSEDDLGTFYIYTNNDPRAAFLGDLGFVTPDSVTGLIDDPNAFSITVSAENADVLSDVDIIITYGTESLVTAMQNDGRFSNIPAVNNGAFVLLDSNDALAAASTPTVLSIPYAIDDYLEVLNEAAKKIQ</sequence>
<evidence type="ECO:0000256" key="2">
    <source>
        <dbReference type="ARBA" id="ARBA00008814"/>
    </source>
</evidence>
<comment type="similarity">
    <text evidence="2">Belongs to the bacterial solute-binding protein 8 family.</text>
</comment>
<keyword evidence="9" id="KW-1185">Reference proteome</keyword>
<dbReference type="OrthoDB" id="1846031at2"/>
<keyword evidence="3" id="KW-0813">Transport</keyword>
<evidence type="ECO:0000256" key="5">
    <source>
        <dbReference type="SAM" id="MobiDB-lite"/>
    </source>
</evidence>
<keyword evidence="4 6" id="KW-0732">Signal</keyword>
<accession>A0A1I5WC92</accession>
<name>A0A1I5WC92_9FIRM</name>
<proteinExistence type="inferred from homology"/>
<dbReference type="InterPro" id="IPR051313">
    <property type="entry name" value="Bact_iron-sidero_bind"/>
</dbReference>
<protein>
    <submittedName>
        <fullName evidence="8">Iron complex transport system substrate-binding protein</fullName>
    </submittedName>
</protein>
<gene>
    <name evidence="8" type="ORF">SAMN04487928_12167</name>
</gene>
<dbReference type="EMBL" id="FOXO01000021">
    <property type="protein sequence ID" value="SFQ16966.1"/>
    <property type="molecule type" value="Genomic_DNA"/>
</dbReference>
<dbReference type="AlphaFoldDB" id="A0A1I5WC92"/>
<dbReference type="Proteomes" id="UP000182624">
    <property type="component" value="Unassembled WGS sequence"/>
</dbReference>
<evidence type="ECO:0000256" key="3">
    <source>
        <dbReference type="ARBA" id="ARBA00022448"/>
    </source>
</evidence>
<dbReference type="GO" id="GO:1901678">
    <property type="term" value="P:iron coordination entity transport"/>
    <property type="evidence" value="ECO:0007669"/>
    <property type="project" value="UniProtKB-ARBA"/>
</dbReference>
<evidence type="ECO:0000256" key="4">
    <source>
        <dbReference type="ARBA" id="ARBA00022729"/>
    </source>
</evidence>
<dbReference type="InterPro" id="IPR002491">
    <property type="entry name" value="ABC_transptr_periplasmic_BD"/>
</dbReference>
<evidence type="ECO:0000313" key="9">
    <source>
        <dbReference type="Proteomes" id="UP000182624"/>
    </source>
</evidence>
<dbReference type="PROSITE" id="PS51257">
    <property type="entry name" value="PROKAR_LIPOPROTEIN"/>
    <property type="match status" value="1"/>
</dbReference>
<dbReference type="PANTHER" id="PTHR30532:SF24">
    <property type="entry name" value="FERRIC ENTEROBACTIN-BINDING PERIPLASMIC PROTEIN FEPB"/>
    <property type="match status" value="1"/>
</dbReference>
<dbReference type="PANTHER" id="PTHR30532">
    <property type="entry name" value="IRON III DICITRATE-BINDING PERIPLASMIC PROTEIN"/>
    <property type="match status" value="1"/>
</dbReference>
<reference evidence="9" key="1">
    <citation type="submission" date="2016-10" db="EMBL/GenBank/DDBJ databases">
        <authorList>
            <person name="Varghese N."/>
            <person name="Submissions S."/>
        </authorList>
    </citation>
    <scope>NUCLEOTIDE SEQUENCE [LARGE SCALE GENOMIC DNA]</scope>
    <source>
        <strain evidence="9">P18</strain>
    </source>
</reference>